<dbReference type="EMBL" id="BJLR01000009">
    <property type="protein sequence ID" value="GEA86991.1"/>
    <property type="molecule type" value="Genomic_DNA"/>
</dbReference>
<proteinExistence type="predicted"/>
<reference evidence="2" key="1">
    <citation type="submission" date="2019-06" db="EMBL/GenBank/DDBJ databases">
        <title>Whole genome shotgun sequence of Cellulomonas cellasea NBRC 3753.</title>
        <authorList>
            <person name="Hosoyama A."/>
            <person name="Uohara A."/>
            <person name="Ohji S."/>
            <person name="Ichikawa N."/>
        </authorList>
    </citation>
    <scope>NUCLEOTIDE SEQUENCE [LARGE SCALE GENOMIC DNA]</scope>
    <source>
        <strain evidence="2">NBRC 3753</strain>
    </source>
</reference>
<keyword evidence="1" id="KW-0812">Transmembrane</keyword>
<organism evidence="2 3">
    <name type="scientific">Cellulomonas cellasea</name>
    <dbReference type="NCBI Taxonomy" id="43670"/>
    <lineage>
        <taxon>Bacteria</taxon>
        <taxon>Bacillati</taxon>
        <taxon>Actinomycetota</taxon>
        <taxon>Actinomycetes</taxon>
        <taxon>Micrococcales</taxon>
        <taxon>Cellulomonadaceae</taxon>
        <taxon>Cellulomonas</taxon>
    </lineage>
</organism>
<accession>A0A4Y3KRE7</accession>
<name>A0A4Y3KRE7_9CELL</name>
<evidence type="ECO:0000313" key="3">
    <source>
        <dbReference type="Proteomes" id="UP000317046"/>
    </source>
</evidence>
<keyword evidence="1" id="KW-1133">Transmembrane helix</keyword>
<comment type="caution">
    <text evidence="2">The sequence shown here is derived from an EMBL/GenBank/DDBJ whole genome shotgun (WGS) entry which is preliminary data.</text>
</comment>
<evidence type="ECO:0000313" key="2">
    <source>
        <dbReference type="EMBL" id="GEA86991.1"/>
    </source>
</evidence>
<protein>
    <submittedName>
        <fullName evidence="2">Uncharacterized protein</fullName>
    </submittedName>
</protein>
<keyword evidence="1" id="KW-0472">Membrane</keyword>
<dbReference type="Proteomes" id="UP000317046">
    <property type="component" value="Unassembled WGS sequence"/>
</dbReference>
<dbReference type="AlphaFoldDB" id="A0A4Y3KRE7"/>
<gene>
    <name evidence="2" type="ORF">CCE01nite_09400</name>
</gene>
<sequence>MCHPDVVRIATRWAAATGALGLVLAVVALRGVRRGRDDLAAWRVHDLDGVSLPSAHAFGDDYLDCGCPDLCFCPVAGAVECPRHSGFSVCCERPADHVPLRTVPGDDDIVDASREHDWLDLVVDSDRPARRWRPVAPPRRAHVTARTYRGRTVTLELDVVGRTRRAVLVAQARDHGWPTWHAWVGVDQVVLHARR</sequence>
<feature type="transmembrane region" description="Helical" evidence="1">
    <location>
        <begin position="13"/>
        <end position="32"/>
    </location>
</feature>
<evidence type="ECO:0000256" key="1">
    <source>
        <dbReference type="SAM" id="Phobius"/>
    </source>
</evidence>
<keyword evidence="3" id="KW-1185">Reference proteome</keyword>